<reference evidence="2" key="1">
    <citation type="submission" date="2020-11" db="EMBL/GenBank/DDBJ databases">
        <authorList>
            <consortium name="DOE Joint Genome Institute"/>
            <person name="Ahrendt S."/>
            <person name="Riley R."/>
            <person name="Andreopoulos W."/>
            <person name="Labutti K."/>
            <person name="Pangilinan J."/>
            <person name="Ruiz-Duenas F.J."/>
            <person name="Barrasa J.M."/>
            <person name="Sanchez-Garcia M."/>
            <person name="Camarero S."/>
            <person name="Miyauchi S."/>
            <person name="Serrano A."/>
            <person name="Linde D."/>
            <person name="Babiker R."/>
            <person name="Drula E."/>
            <person name="Ayuso-Fernandez I."/>
            <person name="Pacheco R."/>
            <person name="Padilla G."/>
            <person name="Ferreira P."/>
            <person name="Barriuso J."/>
            <person name="Kellner H."/>
            <person name="Castanera R."/>
            <person name="Alfaro M."/>
            <person name="Ramirez L."/>
            <person name="Pisabarro A.G."/>
            <person name="Kuo A."/>
            <person name="Tritt A."/>
            <person name="Lipzen A."/>
            <person name="He G."/>
            <person name="Yan M."/>
            <person name="Ng V."/>
            <person name="Cullen D."/>
            <person name="Martin F."/>
            <person name="Rosso M.-N."/>
            <person name="Henrissat B."/>
            <person name="Hibbett D."/>
            <person name="Martinez A.T."/>
            <person name="Grigoriev I.V."/>
        </authorList>
    </citation>
    <scope>NUCLEOTIDE SEQUENCE</scope>
    <source>
        <strain evidence="2">CIRM-BRFM 674</strain>
    </source>
</reference>
<name>A0A9P6CZA8_9AGAR</name>
<organism evidence="2 3">
    <name type="scientific">Pholiota conissans</name>
    <dbReference type="NCBI Taxonomy" id="109636"/>
    <lineage>
        <taxon>Eukaryota</taxon>
        <taxon>Fungi</taxon>
        <taxon>Dikarya</taxon>
        <taxon>Basidiomycota</taxon>
        <taxon>Agaricomycotina</taxon>
        <taxon>Agaricomycetes</taxon>
        <taxon>Agaricomycetidae</taxon>
        <taxon>Agaricales</taxon>
        <taxon>Agaricineae</taxon>
        <taxon>Strophariaceae</taxon>
        <taxon>Pholiota</taxon>
    </lineage>
</organism>
<feature type="non-terminal residue" evidence="2">
    <location>
        <position position="1"/>
    </location>
</feature>
<comment type="caution">
    <text evidence="2">The sequence shown here is derived from an EMBL/GenBank/DDBJ whole genome shotgun (WGS) entry which is preliminary data.</text>
</comment>
<gene>
    <name evidence="2" type="ORF">BDN70DRAFT_765366</name>
</gene>
<dbReference type="InterPro" id="IPR010730">
    <property type="entry name" value="HET"/>
</dbReference>
<dbReference type="AlphaFoldDB" id="A0A9P6CZA8"/>
<dbReference type="OrthoDB" id="5122891at2759"/>
<proteinExistence type="predicted"/>
<dbReference type="PANTHER" id="PTHR10622">
    <property type="entry name" value="HET DOMAIN-CONTAINING PROTEIN"/>
    <property type="match status" value="1"/>
</dbReference>
<dbReference type="Proteomes" id="UP000807469">
    <property type="component" value="Unassembled WGS sequence"/>
</dbReference>
<feature type="non-terminal residue" evidence="2">
    <location>
        <position position="232"/>
    </location>
</feature>
<evidence type="ECO:0000259" key="1">
    <source>
        <dbReference type="Pfam" id="PF06985"/>
    </source>
</evidence>
<dbReference type="PANTHER" id="PTHR10622:SF10">
    <property type="entry name" value="HET DOMAIN-CONTAINING PROTEIN"/>
    <property type="match status" value="1"/>
</dbReference>
<evidence type="ECO:0000313" key="2">
    <source>
        <dbReference type="EMBL" id="KAF9477473.1"/>
    </source>
</evidence>
<dbReference type="EMBL" id="MU155260">
    <property type="protein sequence ID" value="KAF9477473.1"/>
    <property type="molecule type" value="Genomic_DNA"/>
</dbReference>
<keyword evidence="3" id="KW-1185">Reference proteome</keyword>
<protein>
    <recommendedName>
        <fullName evidence="1">Heterokaryon incompatibility domain-containing protein</fullName>
    </recommendedName>
</protein>
<feature type="domain" description="Heterokaryon incompatibility" evidence="1">
    <location>
        <begin position="3"/>
        <end position="95"/>
    </location>
</feature>
<sequence length="232" mass="26401">ANYAILSHTWIHAAPGEVTYDDWIKGTLEIGKPGYDKLVNFCKVAERDHRVTLGWMDTICINKESSSELDESIRSMYKWYCDASICITYLAHTSTLSDMLYDPWFTRGWTLQELLAPSKIKFYSMGWEKLVSDDNDKESLPIISQISAATTITSDEIMTFTNDSSIPHSRKMQWAANRQVTREEDTAYSLMGIFNISISIAYGEGAERAFFRLLKKILASSKNVSDIFNWAG</sequence>
<dbReference type="Pfam" id="PF06985">
    <property type="entry name" value="HET"/>
    <property type="match status" value="1"/>
</dbReference>
<accession>A0A9P6CZA8</accession>
<evidence type="ECO:0000313" key="3">
    <source>
        <dbReference type="Proteomes" id="UP000807469"/>
    </source>
</evidence>